<dbReference type="EMBL" id="JBGFUD010002444">
    <property type="protein sequence ID" value="MFH4977608.1"/>
    <property type="molecule type" value="Genomic_DNA"/>
</dbReference>
<dbReference type="Proteomes" id="UP001608902">
    <property type="component" value="Unassembled WGS sequence"/>
</dbReference>
<feature type="domain" description="BPTI/Kunitz inhibitor" evidence="7">
    <location>
        <begin position="255"/>
        <end position="306"/>
    </location>
</feature>
<feature type="domain" description="BPTI/Kunitz inhibitor" evidence="7">
    <location>
        <begin position="56"/>
        <end position="113"/>
    </location>
</feature>
<protein>
    <recommendedName>
        <fullName evidence="7">BPTI/Kunitz inhibitor domain-containing protein</fullName>
    </recommendedName>
</protein>
<reference evidence="8 9" key="1">
    <citation type="submission" date="2024-08" db="EMBL/GenBank/DDBJ databases">
        <title>Gnathostoma spinigerum genome.</title>
        <authorList>
            <person name="Gonzalez-Bertolin B."/>
            <person name="Monzon S."/>
            <person name="Zaballos A."/>
            <person name="Jimenez P."/>
            <person name="Dekumyoy P."/>
            <person name="Varona S."/>
            <person name="Cuesta I."/>
            <person name="Sumanam S."/>
            <person name="Adisakwattana P."/>
            <person name="Gasser R.B."/>
            <person name="Hernandez-Gonzalez A."/>
            <person name="Young N.D."/>
            <person name="Perteguer M.J."/>
        </authorList>
    </citation>
    <scope>NUCLEOTIDE SEQUENCE [LARGE SCALE GENOMIC DNA]</scope>
    <source>
        <strain evidence="8">AL3</strain>
        <tissue evidence="8">Liver</tissue>
    </source>
</reference>
<feature type="domain" description="BPTI/Kunitz inhibitor" evidence="7">
    <location>
        <begin position="131"/>
        <end position="186"/>
    </location>
</feature>
<dbReference type="PROSITE" id="PS00280">
    <property type="entry name" value="BPTI_KUNITZ_1"/>
    <property type="match status" value="4"/>
</dbReference>
<dbReference type="InterPro" id="IPR002223">
    <property type="entry name" value="Kunitz_BPTI"/>
</dbReference>
<evidence type="ECO:0000256" key="5">
    <source>
        <dbReference type="ARBA" id="ARBA00022900"/>
    </source>
</evidence>
<evidence type="ECO:0000256" key="6">
    <source>
        <dbReference type="ARBA" id="ARBA00023157"/>
    </source>
</evidence>
<evidence type="ECO:0000256" key="1">
    <source>
        <dbReference type="ARBA" id="ARBA00004613"/>
    </source>
</evidence>
<evidence type="ECO:0000313" key="8">
    <source>
        <dbReference type="EMBL" id="MFH4977608.1"/>
    </source>
</evidence>
<dbReference type="GO" id="GO:0004867">
    <property type="term" value="F:serine-type endopeptidase inhibitor activity"/>
    <property type="evidence" value="ECO:0007669"/>
    <property type="project" value="UniProtKB-KW"/>
</dbReference>
<dbReference type="InterPro" id="IPR050098">
    <property type="entry name" value="TFPI/VKTCI-like"/>
</dbReference>
<feature type="domain" description="BPTI/Kunitz inhibitor" evidence="7">
    <location>
        <begin position="197"/>
        <end position="247"/>
    </location>
</feature>
<dbReference type="SMART" id="SM00131">
    <property type="entry name" value="KU"/>
    <property type="match status" value="5"/>
</dbReference>
<sequence>MCEARYPAYYYDVSKAACFPFVYSGCDGNGNRFLTLSQCETTCKRYKALSAEETVCLLPVAIGIGHHNETCRRDAGYRYYYNNDYGRCGIFWYMGCGGNDNRFYTIESCRHVCRTVNISHLITEIDEPKKCFEEIKVGSCGNVSASYERTEWAYNVLTAKCETFRYSGCGGTSNRFATYHACNSLCGGLIKPVSEQCAFYPDWGPCNELRYMWFYNMSLGTCEQFLWGGCGGNTNRFETFEICQHTCENPVDDVCSEPLDRGRWCEPMSNRYFFNSNTQSCKGFHYTGCGESENNFLTLEDCENRCMNRAVLINANISSLATLNYSAQKPLEKPSPIEHQHLIESGRSNFKTEEQWVRSEQCVGFRYNVSGELTKLNAYLCVMEHDGACEHEILRHTDGLENCYKRKPWLSGDHLYSWFFTLERTSPKRTVLGEKIQFANQTLASLLILTASDCDNLC</sequence>
<dbReference type="PROSITE" id="PS50279">
    <property type="entry name" value="BPTI_KUNITZ_2"/>
    <property type="match status" value="5"/>
</dbReference>
<dbReference type="AlphaFoldDB" id="A0ABD6EKX2"/>
<keyword evidence="4" id="KW-0646">Protease inhibitor</keyword>
<keyword evidence="2" id="KW-0964">Secreted</keyword>
<dbReference type="FunFam" id="4.10.410.10:FF:000026">
    <property type="entry name" value="Serine protease inhibitor, putative"/>
    <property type="match status" value="1"/>
</dbReference>
<organism evidence="8 9">
    <name type="scientific">Gnathostoma spinigerum</name>
    <dbReference type="NCBI Taxonomy" id="75299"/>
    <lineage>
        <taxon>Eukaryota</taxon>
        <taxon>Metazoa</taxon>
        <taxon>Ecdysozoa</taxon>
        <taxon>Nematoda</taxon>
        <taxon>Chromadorea</taxon>
        <taxon>Rhabditida</taxon>
        <taxon>Spirurina</taxon>
        <taxon>Gnathostomatomorpha</taxon>
        <taxon>Gnathostomatoidea</taxon>
        <taxon>Gnathostomatidae</taxon>
        <taxon>Gnathostoma</taxon>
    </lineage>
</organism>
<proteinExistence type="predicted"/>
<comment type="caution">
    <text evidence="8">The sequence shown here is derived from an EMBL/GenBank/DDBJ whole genome shotgun (WGS) entry which is preliminary data.</text>
</comment>
<dbReference type="PANTHER" id="PTHR10083:SF217">
    <property type="entry name" value="BOOPHILIN-H2"/>
    <property type="match status" value="1"/>
</dbReference>
<comment type="subcellular location">
    <subcellularLocation>
        <location evidence="1">Secreted</location>
    </subcellularLocation>
</comment>
<accession>A0ABD6EKX2</accession>
<dbReference type="PANTHER" id="PTHR10083">
    <property type="entry name" value="KUNITZ-TYPE PROTEASE INHIBITOR-RELATED"/>
    <property type="match status" value="1"/>
</dbReference>
<evidence type="ECO:0000256" key="2">
    <source>
        <dbReference type="ARBA" id="ARBA00022525"/>
    </source>
</evidence>
<feature type="domain" description="BPTI/Kunitz inhibitor" evidence="7">
    <location>
        <begin position="1"/>
        <end position="43"/>
    </location>
</feature>
<keyword evidence="6" id="KW-1015">Disulfide bond</keyword>
<keyword evidence="3" id="KW-0800">Toxin</keyword>
<dbReference type="Pfam" id="PF00014">
    <property type="entry name" value="Kunitz_BPTI"/>
    <property type="match status" value="5"/>
</dbReference>
<name>A0ABD6EKX2_9BILA</name>
<dbReference type="InterPro" id="IPR036880">
    <property type="entry name" value="Kunitz_BPTI_sf"/>
</dbReference>
<dbReference type="GO" id="GO:0005576">
    <property type="term" value="C:extracellular region"/>
    <property type="evidence" value="ECO:0007669"/>
    <property type="project" value="UniProtKB-SubCell"/>
</dbReference>
<keyword evidence="5" id="KW-0722">Serine protease inhibitor</keyword>
<dbReference type="Gene3D" id="4.10.410.10">
    <property type="entry name" value="Pancreatic trypsin inhibitor Kunitz domain"/>
    <property type="match status" value="5"/>
</dbReference>
<evidence type="ECO:0000256" key="4">
    <source>
        <dbReference type="ARBA" id="ARBA00022690"/>
    </source>
</evidence>
<dbReference type="InterPro" id="IPR020901">
    <property type="entry name" value="Prtase_inh_Kunz-CS"/>
</dbReference>
<dbReference type="PRINTS" id="PR00759">
    <property type="entry name" value="BASICPTASE"/>
</dbReference>
<evidence type="ECO:0000256" key="3">
    <source>
        <dbReference type="ARBA" id="ARBA00022656"/>
    </source>
</evidence>
<evidence type="ECO:0000313" key="9">
    <source>
        <dbReference type="Proteomes" id="UP001608902"/>
    </source>
</evidence>
<evidence type="ECO:0000259" key="7">
    <source>
        <dbReference type="PROSITE" id="PS50279"/>
    </source>
</evidence>
<dbReference type="SUPFAM" id="SSF57362">
    <property type="entry name" value="BPTI-like"/>
    <property type="match status" value="5"/>
</dbReference>
<gene>
    <name evidence="8" type="ORF">AB6A40_004317</name>
</gene>
<keyword evidence="9" id="KW-1185">Reference proteome</keyword>
<dbReference type="CDD" id="cd00109">
    <property type="entry name" value="Kunitz-type"/>
    <property type="match status" value="5"/>
</dbReference>